<protein>
    <recommendedName>
        <fullName evidence="3">Bacterial sugar transferase domain-containing protein</fullName>
    </recommendedName>
</protein>
<evidence type="ECO:0000259" key="3">
    <source>
        <dbReference type="Pfam" id="PF02397"/>
    </source>
</evidence>
<organism evidence="4 5">
    <name type="scientific">Candidatus Wildermuthbacteria bacterium RIFCSPHIGHO2_12_FULL_40_12</name>
    <dbReference type="NCBI Taxonomy" id="1802457"/>
    <lineage>
        <taxon>Bacteria</taxon>
        <taxon>Candidatus Wildermuthiibacteriota</taxon>
    </lineage>
</organism>
<dbReference type="InterPro" id="IPR003362">
    <property type="entry name" value="Bact_transf"/>
</dbReference>
<keyword evidence="2" id="KW-0812">Transmembrane</keyword>
<sequence length="197" mass="22949">MIKRIFDFIFSGIGLIVLFPMFLVLAVFIKLSSPGPVFYLGERVGKNGKHFKMYKFRTMIDNAERLGGPSTSDDDPRLTKTGKFLKKFQLDEFAQLINVFRGEMSLAGPRPEFPLYVDMMTEEEKRVILSVRPGMTDFASLWNFHEGELLQGSLDPEKTYLEKIRPEKIRLQIKYIKERSFWLDIKVIILTILKIFK</sequence>
<evidence type="ECO:0000313" key="5">
    <source>
        <dbReference type="Proteomes" id="UP000177078"/>
    </source>
</evidence>
<dbReference type="PANTHER" id="PTHR30576:SF20">
    <property type="entry name" value="QUINOVOSAMINEPHOSPHOTRANSFERAE-RELATED"/>
    <property type="match status" value="1"/>
</dbReference>
<dbReference type="AlphaFoldDB" id="A0A1G2RDP4"/>
<proteinExistence type="inferred from homology"/>
<name>A0A1G2RDP4_9BACT</name>
<dbReference type="Pfam" id="PF02397">
    <property type="entry name" value="Bac_transf"/>
    <property type="match status" value="1"/>
</dbReference>
<evidence type="ECO:0000256" key="1">
    <source>
        <dbReference type="ARBA" id="ARBA00006464"/>
    </source>
</evidence>
<evidence type="ECO:0000256" key="2">
    <source>
        <dbReference type="SAM" id="Phobius"/>
    </source>
</evidence>
<dbReference type="GO" id="GO:0016780">
    <property type="term" value="F:phosphotransferase activity, for other substituted phosphate groups"/>
    <property type="evidence" value="ECO:0007669"/>
    <property type="project" value="TreeGrafter"/>
</dbReference>
<dbReference type="PANTHER" id="PTHR30576">
    <property type="entry name" value="COLANIC BIOSYNTHESIS UDP-GLUCOSE LIPID CARRIER TRANSFERASE"/>
    <property type="match status" value="1"/>
</dbReference>
<keyword evidence="2" id="KW-0472">Membrane</keyword>
<reference evidence="4 5" key="1">
    <citation type="journal article" date="2016" name="Nat. Commun.">
        <title>Thousands of microbial genomes shed light on interconnected biogeochemical processes in an aquifer system.</title>
        <authorList>
            <person name="Anantharaman K."/>
            <person name="Brown C.T."/>
            <person name="Hug L.A."/>
            <person name="Sharon I."/>
            <person name="Castelle C.J."/>
            <person name="Probst A.J."/>
            <person name="Thomas B.C."/>
            <person name="Singh A."/>
            <person name="Wilkins M.J."/>
            <person name="Karaoz U."/>
            <person name="Brodie E.L."/>
            <person name="Williams K.H."/>
            <person name="Hubbard S.S."/>
            <person name="Banfield J.F."/>
        </authorList>
    </citation>
    <scope>NUCLEOTIDE SEQUENCE [LARGE SCALE GENOMIC DNA]</scope>
</reference>
<feature type="transmembrane region" description="Helical" evidence="2">
    <location>
        <begin position="7"/>
        <end position="29"/>
    </location>
</feature>
<keyword evidence="2" id="KW-1133">Transmembrane helix</keyword>
<comment type="similarity">
    <text evidence="1">Belongs to the bacterial sugar transferase family.</text>
</comment>
<dbReference type="Proteomes" id="UP000177078">
    <property type="component" value="Unassembled WGS sequence"/>
</dbReference>
<feature type="domain" description="Bacterial sugar transferase" evidence="3">
    <location>
        <begin position="3"/>
        <end position="197"/>
    </location>
</feature>
<dbReference type="EMBL" id="MHUC01000035">
    <property type="protein sequence ID" value="OHA70181.1"/>
    <property type="molecule type" value="Genomic_DNA"/>
</dbReference>
<accession>A0A1G2RDP4</accession>
<comment type="caution">
    <text evidence="4">The sequence shown here is derived from an EMBL/GenBank/DDBJ whole genome shotgun (WGS) entry which is preliminary data.</text>
</comment>
<gene>
    <name evidence="4" type="ORF">A3F15_00375</name>
</gene>
<evidence type="ECO:0000313" key="4">
    <source>
        <dbReference type="EMBL" id="OHA70181.1"/>
    </source>
</evidence>
<dbReference type="STRING" id="1802457.A3F15_00375"/>